<dbReference type="PROSITE" id="PS50943">
    <property type="entry name" value="HTH_CROC1"/>
    <property type="match status" value="1"/>
</dbReference>
<dbReference type="SMART" id="SM00530">
    <property type="entry name" value="HTH_XRE"/>
    <property type="match status" value="1"/>
</dbReference>
<dbReference type="RefSeq" id="WP_066264550.1">
    <property type="nucleotide sequence ID" value="NZ_JARMAB010000004.1"/>
</dbReference>
<dbReference type="Proteomes" id="UP001341444">
    <property type="component" value="Unassembled WGS sequence"/>
</dbReference>
<accession>A0ABU6MFE2</accession>
<dbReference type="Gene3D" id="1.10.260.40">
    <property type="entry name" value="lambda repressor-like DNA-binding domains"/>
    <property type="match status" value="1"/>
</dbReference>
<evidence type="ECO:0000313" key="2">
    <source>
        <dbReference type="EMBL" id="MED1201992.1"/>
    </source>
</evidence>
<keyword evidence="3" id="KW-1185">Reference proteome</keyword>
<dbReference type="SUPFAM" id="SSF47413">
    <property type="entry name" value="lambda repressor-like DNA-binding domains"/>
    <property type="match status" value="1"/>
</dbReference>
<feature type="domain" description="HTH cro/C1-type" evidence="1">
    <location>
        <begin position="14"/>
        <end position="47"/>
    </location>
</feature>
<reference evidence="2 3" key="1">
    <citation type="submission" date="2023-03" db="EMBL/GenBank/DDBJ databases">
        <title>Bacillus Genome Sequencing.</title>
        <authorList>
            <person name="Dunlap C."/>
        </authorList>
    </citation>
    <scope>NUCLEOTIDE SEQUENCE [LARGE SCALE GENOMIC DNA]</scope>
    <source>
        <strain evidence="2 3">B-23453</strain>
    </source>
</reference>
<name>A0ABU6MFE2_9BACI</name>
<evidence type="ECO:0000313" key="3">
    <source>
        <dbReference type="Proteomes" id="UP001341444"/>
    </source>
</evidence>
<organism evidence="2 3">
    <name type="scientific">Heyndrickxia acidicola</name>
    <dbReference type="NCBI Taxonomy" id="209389"/>
    <lineage>
        <taxon>Bacteria</taxon>
        <taxon>Bacillati</taxon>
        <taxon>Bacillota</taxon>
        <taxon>Bacilli</taxon>
        <taxon>Bacillales</taxon>
        <taxon>Bacillaceae</taxon>
        <taxon>Heyndrickxia</taxon>
    </lineage>
</organism>
<dbReference type="EMBL" id="JARMAB010000004">
    <property type="protein sequence ID" value="MED1201992.1"/>
    <property type="molecule type" value="Genomic_DNA"/>
</dbReference>
<protein>
    <submittedName>
        <fullName evidence="2">Helix-turn-helix transcriptional regulator</fullName>
    </submittedName>
</protein>
<dbReference type="InterPro" id="IPR001387">
    <property type="entry name" value="Cro/C1-type_HTH"/>
</dbReference>
<dbReference type="InterPro" id="IPR010982">
    <property type="entry name" value="Lambda_DNA-bd_dom_sf"/>
</dbReference>
<evidence type="ECO:0000259" key="1">
    <source>
        <dbReference type="PROSITE" id="PS50943"/>
    </source>
</evidence>
<gene>
    <name evidence="2" type="ORF">P4T90_02675</name>
</gene>
<sequence length="152" mass="17844">MDKEEILERISANLKQIRLENELSLDKMAELLGMSKRMLTQIEKGKTQVLWIHTIGICALFSESSILTSLVGDDPLYTIQMLSYEKPYRPKNKTYGGKVWWKELKTLGNFSLQQNMISQHFRIVDNEQDRWYSTFDEQEATLKLIELHKEDS</sequence>
<dbReference type="CDD" id="cd00093">
    <property type="entry name" value="HTH_XRE"/>
    <property type="match status" value="1"/>
</dbReference>
<proteinExistence type="predicted"/>
<comment type="caution">
    <text evidence="2">The sequence shown here is derived from an EMBL/GenBank/DDBJ whole genome shotgun (WGS) entry which is preliminary data.</text>
</comment>
<dbReference type="Pfam" id="PF01381">
    <property type="entry name" value="HTH_3"/>
    <property type="match status" value="1"/>
</dbReference>